<reference evidence="5 6" key="1">
    <citation type="submission" date="2019-04" db="EMBL/GenBank/DDBJ databases">
        <title>Draft genome sequences for three unisolated Alnus-infective Frankia Sp+ strains, AgTrS, AiOr and AvVan, the first sequenced Frankia strains able to sporulate in-planta.</title>
        <authorList>
            <person name="Bethencourt L."/>
            <person name="Vautrin F."/>
            <person name="Taib N."/>
            <person name="Dubost A."/>
            <person name="Castro-Garcia L."/>
            <person name="Imbaud O."/>
            <person name="Abrouk D."/>
            <person name="Fournier P."/>
            <person name="Briolay J."/>
            <person name="Nguyen A."/>
            <person name="Normand P."/>
            <person name="Fernandez M.P."/>
            <person name="Brochier-Armanet C."/>
            <person name="Herrera-Belaroussi A."/>
        </authorList>
    </citation>
    <scope>NUCLEOTIDE SEQUENCE [LARGE SCALE GENOMIC DNA]</scope>
    <source>
        <strain evidence="5 6">AvVan</strain>
    </source>
</reference>
<evidence type="ECO:0000313" key="5">
    <source>
        <dbReference type="EMBL" id="THJ45136.1"/>
    </source>
</evidence>
<dbReference type="InterPro" id="IPR017853">
    <property type="entry name" value="GH"/>
</dbReference>
<name>A0A4S5CPM5_9ACTN</name>
<dbReference type="OrthoDB" id="9816550at2"/>
<comment type="caution">
    <text evidence="5">The sequence shown here is derived from an EMBL/GenBank/DDBJ whole genome shotgun (WGS) entry which is preliminary data.</text>
</comment>
<feature type="non-terminal residue" evidence="5">
    <location>
        <position position="1"/>
    </location>
</feature>
<dbReference type="AlphaFoldDB" id="A0A4S5CPM5"/>
<protein>
    <submittedName>
        <fullName evidence="5">Glycosidase</fullName>
    </submittedName>
</protein>
<dbReference type="Gene3D" id="3.20.20.80">
    <property type="entry name" value="Glycosidases"/>
    <property type="match status" value="1"/>
</dbReference>
<keyword evidence="6" id="KW-1185">Reference proteome</keyword>
<evidence type="ECO:0000256" key="3">
    <source>
        <dbReference type="PROSITE-ProRule" id="PRU01100"/>
    </source>
</evidence>
<keyword evidence="1 3" id="KW-0378">Hydrolase</keyword>
<evidence type="ECO:0000256" key="2">
    <source>
        <dbReference type="ARBA" id="ARBA00023295"/>
    </source>
</evidence>
<comment type="similarity">
    <text evidence="3">Belongs to the glycosyl hydrolase 26 family.</text>
</comment>
<evidence type="ECO:0000313" key="6">
    <source>
        <dbReference type="Proteomes" id="UP000305282"/>
    </source>
</evidence>
<dbReference type="InterPro" id="IPR022790">
    <property type="entry name" value="GH26_dom"/>
</dbReference>
<feature type="active site" description="Nucleophile" evidence="3">
    <location>
        <position position="183"/>
    </location>
</feature>
<proteinExistence type="inferred from homology"/>
<dbReference type="EMBL" id="SSXH01000720">
    <property type="protein sequence ID" value="THJ45136.1"/>
    <property type="molecule type" value="Genomic_DNA"/>
</dbReference>
<dbReference type="Proteomes" id="UP000305282">
    <property type="component" value="Unassembled WGS sequence"/>
</dbReference>
<gene>
    <name evidence="5" type="ORF">E7Y31_20070</name>
</gene>
<feature type="domain" description="GH26" evidence="4">
    <location>
        <begin position="1"/>
        <end position="252"/>
    </location>
</feature>
<organism evidence="5 6">
    <name type="scientific">Candidatus Frankia alpina</name>
    <dbReference type="NCBI Taxonomy" id="2699483"/>
    <lineage>
        <taxon>Bacteria</taxon>
        <taxon>Bacillati</taxon>
        <taxon>Actinomycetota</taxon>
        <taxon>Actinomycetes</taxon>
        <taxon>Frankiales</taxon>
        <taxon>Frankiaceae</taxon>
        <taxon>Frankia</taxon>
    </lineage>
</organism>
<sequence>RTDWYNLVSADWPTAAFTRDKFPGELSIAQPPFPKDGNEAACASGAYDGYWRTFGTTLTKFGRADAHVRLGWEFNGGYNYWHVRNAETWKTCFRRTVTAIRSTAPTVKIDWNMNAHTDKLPESGQDVWDAYPGDQYVDVVDSYDFFPASVNEASWDRQCHQRSGLCTVIQFAHDHGKKFAVPEWGLVRSDGGGKDNPFYINKMHETFVANAANLAYEAYYNNSEQGNVLSSLYKPDLSPKSSKRYQELFGTR</sequence>
<evidence type="ECO:0000256" key="1">
    <source>
        <dbReference type="ARBA" id="ARBA00022801"/>
    </source>
</evidence>
<dbReference type="SUPFAM" id="SSF51445">
    <property type="entry name" value="(Trans)glycosidases"/>
    <property type="match status" value="1"/>
</dbReference>
<dbReference type="GO" id="GO:0004553">
    <property type="term" value="F:hydrolase activity, hydrolyzing O-glycosyl compounds"/>
    <property type="evidence" value="ECO:0007669"/>
    <property type="project" value="InterPro"/>
</dbReference>
<keyword evidence="2 3" id="KW-0326">Glycosidase</keyword>
<evidence type="ECO:0000259" key="4">
    <source>
        <dbReference type="PROSITE" id="PS51764"/>
    </source>
</evidence>
<feature type="active site" description="Proton donor" evidence="3">
    <location>
        <position position="73"/>
    </location>
</feature>
<dbReference type="RefSeq" id="WP_136449373.1">
    <property type="nucleotide sequence ID" value="NZ_SSXH01000720.1"/>
</dbReference>
<dbReference type="PROSITE" id="PS51764">
    <property type="entry name" value="GH26"/>
    <property type="match status" value="1"/>
</dbReference>
<accession>A0A4S5CPM5</accession>